<organism evidence="1 2">
    <name type="scientific">Tanacetum coccineum</name>
    <dbReference type="NCBI Taxonomy" id="301880"/>
    <lineage>
        <taxon>Eukaryota</taxon>
        <taxon>Viridiplantae</taxon>
        <taxon>Streptophyta</taxon>
        <taxon>Embryophyta</taxon>
        <taxon>Tracheophyta</taxon>
        <taxon>Spermatophyta</taxon>
        <taxon>Magnoliopsida</taxon>
        <taxon>eudicotyledons</taxon>
        <taxon>Gunneridae</taxon>
        <taxon>Pentapetalae</taxon>
        <taxon>asterids</taxon>
        <taxon>campanulids</taxon>
        <taxon>Asterales</taxon>
        <taxon>Asteraceae</taxon>
        <taxon>Asteroideae</taxon>
        <taxon>Anthemideae</taxon>
        <taxon>Anthemidinae</taxon>
        <taxon>Tanacetum</taxon>
    </lineage>
</organism>
<accession>A0ABQ4XSY2</accession>
<reference evidence="1" key="1">
    <citation type="journal article" date="2022" name="Int. J. Mol. Sci.">
        <title>Draft Genome of Tanacetum Coccineum: Genomic Comparison of Closely Related Tanacetum-Family Plants.</title>
        <authorList>
            <person name="Yamashiro T."/>
            <person name="Shiraishi A."/>
            <person name="Nakayama K."/>
            <person name="Satake H."/>
        </authorList>
    </citation>
    <scope>NUCLEOTIDE SEQUENCE</scope>
</reference>
<comment type="caution">
    <text evidence="1">The sequence shown here is derived from an EMBL/GenBank/DDBJ whole genome shotgun (WGS) entry which is preliminary data.</text>
</comment>
<name>A0ABQ4XSY2_9ASTR</name>
<keyword evidence="2" id="KW-1185">Reference proteome</keyword>
<reference evidence="1" key="2">
    <citation type="submission" date="2022-01" db="EMBL/GenBank/DDBJ databases">
        <authorList>
            <person name="Yamashiro T."/>
            <person name="Shiraishi A."/>
            <person name="Satake H."/>
            <person name="Nakayama K."/>
        </authorList>
    </citation>
    <scope>NUCLEOTIDE SEQUENCE</scope>
</reference>
<proteinExistence type="predicted"/>
<evidence type="ECO:0000313" key="2">
    <source>
        <dbReference type="Proteomes" id="UP001151760"/>
    </source>
</evidence>
<gene>
    <name evidence="1" type="ORF">Tco_0683070</name>
</gene>
<sequence>MMSFLTAVVTSRVMTTTYAAGKTTRKYTTWCKWKHTRENNGLLFGYNGKGVGVILPKQLHYSLRGKDENMDFNDKVLLVQAQAGGQALTEEEMAFLADPGLPDIQTPLRHLRFALMAYLSRNGSDALTESEIDLKPSDSNIIPYSPVSEETQQEILLRILTSFAQQDVLILLSKKEPLPQLSLRARGGLNIQRLVFEMKSFRL</sequence>
<dbReference type="EMBL" id="BQNB010009795">
    <property type="protein sequence ID" value="GJS68505.1"/>
    <property type="molecule type" value="Genomic_DNA"/>
</dbReference>
<dbReference type="Proteomes" id="UP001151760">
    <property type="component" value="Unassembled WGS sequence"/>
</dbReference>
<evidence type="ECO:0000313" key="1">
    <source>
        <dbReference type="EMBL" id="GJS68505.1"/>
    </source>
</evidence>
<protein>
    <submittedName>
        <fullName evidence="1">Uncharacterized protein</fullName>
    </submittedName>
</protein>